<accession>A0A090AFR7</accession>
<dbReference type="AlphaFoldDB" id="A0A090AFR7"/>
<dbReference type="InterPro" id="IPR041698">
    <property type="entry name" value="Methyltransf_25"/>
</dbReference>
<dbReference type="Pfam" id="PF13649">
    <property type="entry name" value="Methyltransf_25"/>
    <property type="match status" value="1"/>
</dbReference>
<proteinExistence type="predicted"/>
<dbReference type="CDD" id="cd02440">
    <property type="entry name" value="AdoMet_MTases"/>
    <property type="match status" value="1"/>
</dbReference>
<dbReference type="KEGG" id="tig:THII_2691"/>
<keyword evidence="2" id="KW-0808">Transferase</keyword>
<dbReference type="OrthoDB" id="9778766at2"/>
<dbReference type="SUPFAM" id="SSF53335">
    <property type="entry name" value="S-adenosyl-L-methionine-dependent methyltransferases"/>
    <property type="match status" value="1"/>
</dbReference>
<name>A0A090AFR7_9GAMM</name>
<sequence>MRRIPEPELMIDNEQARIYAQADFEEAHSRFVRLFIKNFPQDAITGPVLDLGCGTADITRRFAQTFTKCQIDGLDGAESMLRYGQLTLEKFGLTHRVHLKLGYLPEADLPIAYYKTVISNSLLHHLANPSVLWTTVKQVAQLNSPIFIMDLMRPESLTQAEIIVQQYAGSEPDRLQQDFYNSLLAAYRLDEVEAQLQKSGLDYLTVHEVSDRHFIVVGRLSQVTSF</sequence>
<feature type="domain" description="Methyltransferase" evidence="1">
    <location>
        <begin position="48"/>
        <end position="139"/>
    </location>
</feature>
<dbReference type="GO" id="GO:0008168">
    <property type="term" value="F:methyltransferase activity"/>
    <property type="evidence" value="ECO:0007669"/>
    <property type="project" value="UniProtKB-KW"/>
</dbReference>
<dbReference type="EMBL" id="AP014633">
    <property type="protein sequence ID" value="BAP56988.1"/>
    <property type="molecule type" value="Genomic_DNA"/>
</dbReference>
<keyword evidence="2" id="KW-0489">Methyltransferase</keyword>
<gene>
    <name evidence="2" type="ORF">THII_2691</name>
</gene>
<keyword evidence="3" id="KW-1185">Reference proteome</keyword>
<organism evidence="2 3">
    <name type="scientific">Thioploca ingrica</name>
    <dbReference type="NCBI Taxonomy" id="40754"/>
    <lineage>
        <taxon>Bacteria</taxon>
        <taxon>Pseudomonadati</taxon>
        <taxon>Pseudomonadota</taxon>
        <taxon>Gammaproteobacteria</taxon>
        <taxon>Thiotrichales</taxon>
        <taxon>Thiotrichaceae</taxon>
        <taxon>Thioploca</taxon>
    </lineage>
</organism>
<reference evidence="2 3" key="1">
    <citation type="journal article" date="2014" name="ISME J.">
        <title>Ecophysiology of Thioploca ingrica as revealed by the complete genome sequence supplemented with proteomic evidence.</title>
        <authorList>
            <person name="Kojima H."/>
            <person name="Ogura Y."/>
            <person name="Yamamoto N."/>
            <person name="Togashi T."/>
            <person name="Mori H."/>
            <person name="Watanabe T."/>
            <person name="Nemoto F."/>
            <person name="Kurokawa K."/>
            <person name="Hayashi T."/>
            <person name="Fukui M."/>
        </authorList>
    </citation>
    <scope>NUCLEOTIDE SEQUENCE [LARGE SCALE GENOMIC DNA]</scope>
</reference>
<dbReference type="STRING" id="40754.THII_2691"/>
<protein>
    <submittedName>
        <fullName evidence="2">Methyltransferase</fullName>
    </submittedName>
</protein>
<evidence type="ECO:0000259" key="1">
    <source>
        <dbReference type="Pfam" id="PF13649"/>
    </source>
</evidence>
<dbReference type="GO" id="GO:0032259">
    <property type="term" value="P:methylation"/>
    <property type="evidence" value="ECO:0007669"/>
    <property type="project" value="UniProtKB-KW"/>
</dbReference>
<dbReference type="InterPro" id="IPR029063">
    <property type="entry name" value="SAM-dependent_MTases_sf"/>
</dbReference>
<dbReference type="HOGENOM" id="CLU_108522_0_0_6"/>
<evidence type="ECO:0000313" key="2">
    <source>
        <dbReference type="EMBL" id="BAP56988.1"/>
    </source>
</evidence>
<dbReference type="Gene3D" id="3.40.50.150">
    <property type="entry name" value="Vaccinia Virus protein VP39"/>
    <property type="match status" value="1"/>
</dbReference>
<evidence type="ECO:0000313" key="3">
    <source>
        <dbReference type="Proteomes" id="UP000031623"/>
    </source>
</evidence>
<dbReference type="Proteomes" id="UP000031623">
    <property type="component" value="Chromosome"/>
</dbReference>